<keyword evidence="3" id="KW-1185">Reference proteome</keyword>
<evidence type="ECO:0000313" key="3">
    <source>
        <dbReference type="Proteomes" id="UP000183940"/>
    </source>
</evidence>
<gene>
    <name evidence="2" type="ORF">BI308_05925</name>
</gene>
<dbReference type="PANTHER" id="PTHR31528:SF3">
    <property type="entry name" value="THIAMINE BIOSYNTHESIS PROTEIN HI_0357-RELATED"/>
    <property type="match status" value="1"/>
</dbReference>
<feature type="domain" description="SsuA/THI5-like" evidence="1">
    <location>
        <begin position="53"/>
        <end position="257"/>
    </location>
</feature>
<dbReference type="GO" id="GO:0009228">
    <property type="term" value="P:thiamine biosynthetic process"/>
    <property type="evidence" value="ECO:0007669"/>
    <property type="project" value="InterPro"/>
</dbReference>
<comment type="caution">
    <text evidence="2">The sequence shown here is derived from an EMBL/GenBank/DDBJ whole genome shotgun (WGS) entry which is preliminary data.</text>
</comment>
<dbReference type="PANTHER" id="PTHR31528">
    <property type="entry name" value="4-AMINO-5-HYDROXYMETHYL-2-METHYLPYRIMIDINE PHOSPHATE SYNTHASE THI11-RELATED"/>
    <property type="match status" value="1"/>
</dbReference>
<dbReference type="InterPro" id="IPR027939">
    <property type="entry name" value="NMT1/THI5"/>
</dbReference>
<evidence type="ECO:0000259" key="1">
    <source>
        <dbReference type="Pfam" id="PF09084"/>
    </source>
</evidence>
<organism evidence="2 3">
    <name type="scientific">Roseofilum reptotaenium AO1-A</name>
    <dbReference type="NCBI Taxonomy" id="1925591"/>
    <lineage>
        <taxon>Bacteria</taxon>
        <taxon>Bacillati</taxon>
        <taxon>Cyanobacteriota</taxon>
        <taxon>Cyanophyceae</taxon>
        <taxon>Desertifilales</taxon>
        <taxon>Desertifilaceae</taxon>
        <taxon>Roseofilum</taxon>
    </lineage>
</organism>
<dbReference type="SUPFAM" id="SSF53850">
    <property type="entry name" value="Periplasmic binding protein-like II"/>
    <property type="match status" value="1"/>
</dbReference>
<sequence>MTQIPPISRRQFLNLSSFGLGGGLLSVNSPRTQKIKSLDSIKFALSWKAEAEYGGFYQALATGIYQKHGLDLTIRPVNPQTNSTQLLLGGALEFNMGSSLNIFKAIEQNIPLVTVASMFQKNIQVLLTHPGVGNESLADLIGKPIFISSGARFTYWPVLKQNYGFADNQIRPYNSNVTPFLVDETSAQQGVLTSEPYTIEQKGGFKPIVHLLADAGYNPYSFTITTTRNLVNDNPDLVHRFVDASIRGWYGYLDDPQPGNRLIKRDNPEMTDNLLDYSFRKLKEYDIITSGDAETLGIGAMSDERWKAFFQSTVNLGMVDSGLDYHQAYTLKFVNKGVDYYRNSL</sequence>
<reference evidence="2" key="1">
    <citation type="submission" date="2016-10" db="EMBL/GenBank/DDBJ databases">
        <title>CRISPR-Cas defence system in Roseofilum reptotaenium: evidence of a bacteriophage-cyanobacterium arms race in the coral black band disease.</title>
        <authorList>
            <person name="Buerger P."/>
            <person name="Wood-Charlson E.M."/>
            <person name="Weynberg K.D."/>
            <person name="Willis B."/>
            <person name="Van Oppen M.J."/>
        </authorList>
    </citation>
    <scope>NUCLEOTIDE SEQUENCE [LARGE SCALE GENOMIC DNA]</scope>
    <source>
        <strain evidence="2">AO1-A</strain>
    </source>
</reference>
<evidence type="ECO:0000313" key="2">
    <source>
        <dbReference type="EMBL" id="OJJ26627.1"/>
    </source>
</evidence>
<name>A0A1L9QVK0_9CYAN</name>
<dbReference type="STRING" id="1925591.BI308_05925"/>
<protein>
    <submittedName>
        <fullName evidence="2">Nitrate ABC transporter substrate-binding protein</fullName>
    </submittedName>
</protein>
<dbReference type="InterPro" id="IPR015168">
    <property type="entry name" value="SsuA/THI5"/>
</dbReference>
<dbReference type="EMBL" id="MLAW01000006">
    <property type="protein sequence ID" value="OJJ26627.1"/>
    <property type="molecule type" value="Genomic_DNA"/>
</dbReference>
<dbReference type="Proteomes" id="UP000183940">
    <property type="component" value="Unassembled WGS sequence"/>
</dbReference>
<dbReference type="Pfam" id="PF09084">
    <property type="entry name" value="NMT1"/>
    <property type="match status" value="1"/>
</dbReference>
<dbReference type="PROSITE" id="PS51318">
    <property type="entry name" value="TAT"/>
    <property type="match status" value="1"/>
</dbReference>
<proteinExistence type="predicted"/>
<dbReference type="AlphaFoldDB" id="A0A1L9QVK0"/>
<dbReference type="Gene3D" id="3.40.190.10">
    <property type="entry name" value="Periplasmic binding protein-like II"/>
    <property type="match status" value="2"/>
</dbReference>
<accession>A0A1L9QVK0</accession>
<dbReference type="InterPro" id="IPR006311">
    <property type="entry name" value="TAT_signal"/>
</dbReference>